<dbReference type="Pfam" id="PF13505">
    <property type="entry name" value="OMP_b-brl"/>
    <property type="match status" value="1"/>
</dbReference>
<comment type="caution">
    <text evidence="7">The sequence shown here is derived from an EMBL/GenBank/DDBJ whole genome shotgun (WGS) entry which is preliminary data.</text>
</comment>
<reference evidence="7 8" key="1">
    <citation type="submission" date="2018-07" db="EMBL/GenBank/DDBJ databases">
        <title>Genomic and Epidemiologic Investigation of an Indolent Hospital Outbreak.</title>
        <authorList>
            <person name="Johnson R.C."/>
            <person name="Deming C."/>
            <person name="Conlan S."/>
            <person name="Zellmer C.J."/>
            <person name="Michelin A.V."/>
            <person name="Lee-Lin S."/>
            <person name="Thomas P.J."/>
            <person name="Park M."/>
            <person name="Weingarten R.A."/>
            <person name="Less J."/>
            <person name="Dekker J.P."/>
            <person name="Frank K.M."/>
            <person name="Musser K.A."/>
            <person name="Mcquiston J.R."/>
            <person name="Henderson D.K."/>
            <person name="Lau A.F."/>
            <person name="Palmore T.N."/>
            <person name="Segre J.A."/>
        </authorList>
    </citation>
    <scope>NUCLEOTIDE SEQUENCE [LARGE SCALE GENOMIC DNA]</scope>
    <source>
        <strain evidence="7 8">SK-CDC1_0717</strain>
    </source>
</reference>
<feature type="domain" description="Outer membrane protein beta-barrel" evidence="6">
    <location>
        <begin position="105"/>
        <end position="298"/>
    </location>
</feature>
<dbReference type="AlphaFoldDB" id="A0A430G4W8"/>
<comment type="similarity">
    <text evidence="4">Belongs to the Omp25/RopB family.</text>
</comment>
<dbReference type="NCBIfam" id="TIGR01414">
    <property type="entry name" value="autotrans_barl"/>
    <property type="match status" value="1"/>
</dbReference>
<evidence type="ECO:0000256" key="3">
    <source>
        <dbReference type="ARBA" id="ARBA00023136"/>
    </source>
</evidence>
<organism evidence="7 8">
    <name type="scientific">Sphingomonas koreensis</name>
    <dbReference type="NCBI Taxonomy" id="93064"/>
    <lineage>
        <taxon>Bacteria</taxon>
        <taxon>Pseudomonadati</taxon>
        <taxon>Pseudomonadota</taxon>
        <taxon>Alphaproteobacteria</taxon>
        <taxon>Sphingomonadales</taxon>
        <taxon>Sphingomonadaceae</taxon>
        <taxon>Sphingomonas</taxon>
    </lineage>
</organism>
<dbReference type="GO" id="GO:0019867">
    <property type="term" value="C:outer membrane"/>
    <property type="evidence" value="ECO:0007669"/>
    <property type="project" value="InterPro"/>
</dbReference>
<name>A0A430G4W8_9SPHN</name>
<dbReference type="InterPro" id="IPR011250">
    <property type="entry name" value="OMP/PagP_B-barrel"/>
</dbReference>
<feature type="compositionally biased region" description="Basic and acidic residues" evidence="5">
    <location>
        <begin position="74"/>
        <end position="88"/>
    </location>
</feature>
<evidence type="ECO:0000256" key="4">
    <source>
        <dbReference type="ARBA" id="ARBA00038306"/>
    </source>
</evidence>
<evidence type="ECO:0000313" key="8">
    <source>
        <dbReference type="Proteomes" id="UP000287746"/>
    </source>
</evidence>
<dbReference type="InterPro" id="IPR006315">
    <property type="entry name" value="OM_autotransptr_brl_dom"/>
</dbReference>
<gene>
    <name evidence="7" type="ORF">DAH66_08375</name>
</gene>
<sequence length="298" mass="32411">MRSPGPSVRGASQAGAPFIGYAAITRLHRSCSSHCGEPVRCSLRRQRMEIPWIARRIGSNAPGSTRHRHSLHRSSTDRRQRTFRRSDPGRCCGVRSMKKTILLSGLALVAAQTAHAQSGEDKSFDGFKVGASVGRTSQDVERKITGETARLDIDKKSFDWRGYLGYDIQTDSNIVIGAEVGIGGGGKTLEQKVGATNVKVNPRRTIDATGRVGYAAGNSVLFFAKGGWAWQRFDVNAKSTAAGAKAVDTKIKENGFLYGAGIEYALSPSFSLRGEFDRVKFSDELKRDRLLVGAAVRF</sequence>
<dbReference type="SUPFAM" id="SSF56925">
    <property type="entry name" value="OMPA-like"/>
    <property type="match status" value="1"/>
</dbReference>
<proteinExistence type="inferred from homology"/>
<dbReference type="EMBL" id="QQYZ01000006">
    <property type="protein sequence ID" value="RSY87018.1"/>
    <property type="molecule type" value="Genomic_DNA"/>
</dbReference>
<dbReference type="Proteomes" id="UP000287746">
    <property type="component" value="Unassembled WGS sequence"/>
</dbReference>
<feature type="region of interest" description="Disordered" evidence="5">
    <location>
        <begin position="55"/>
        <end position="89"/>
    </location>
</feature>
<evidence type="ECO:0000259" key="6">
    <source>
        <dbReference type="Pfam" id="PF13505"/>
    </source>
</evidence>
<evidence type="ECO:0000256" key="2">
    <source>
        <dbReference type="ARBA" id="ARBA00022729"/>
    </source>
</evidence>
<accession>A0A430G4W8</accession>
<protein>
    <submittedName>
        <fullName evidence="7">Porin family protein</fullName>
    </submittedName>
</protein>
<comment type="subcellular location">
    <subcellularLocation>
        <location evidence="1">Membrane</location>
    </subcellularLocation>
</comment>
<dbReference type="PANTHER" id="PTHR34001:SF3">
    <property type="entry name" value="BLL7405 PROTEIN"/>
    <property type="match status" value="1"/>
</dbReference>
<keyword evidence="2" id="KW-0732">Signal</keyword>
<dbReference type="Gene3D" id="2.40.160.20">
    <property type="match status" value="1"/>
</dbReference>
<dbReference type="InterPro" id="IPR051692">
    <property type="entry name" value="OMP-like"/>
</dbReference>
<dbReference type="PANTHER" id="PTHR34001">
    <property type="entry name" value="BLL7405 PROTEIN"/>
    <property type="match status" value="1"/>
</dbReference>
<dbReference type="InterPro" id="IPR027385">
    <property type="entry name" value="Beta-barrel_OMP"/>
</dbReference>
<evidence type="ECO:0000313" key="7">
    <source>
        <dbReference type="EMBL" id="RSY87018.1"/>
    </source>
</evidence>
<evidence type="ECO:0000256" key="1">
    <source>
        <dbReference type="ARBA" id="ARBA00004370"/>
    </source>
</evidence>
<evidence type="ECO:0000256" key="5">
    <source>
        <dbReference type="SAM" id="MobiDB-lite"/>
    </source>
</evidence>
<keyword evidence="3" id="KW-0472">Membrane</keyword>